<evidence type="ECO:0000256" key="5">
    <source>
        <dbReference type="ARBA" id="ARBA00023136"/>
    </source>
</evidence>
<comment type="subcellular location">
    <subcellularLocation>
        <location evidence="1">Cell membrane</location>
        <topology evidence="1">Multi-pass membrane protein</topology>
    </subcellularLocation>
</comment>
<evidence type="ECO:0000256" key="6">
    <source>
        <dbReference type="SAM" id="Phobius"/>
    </source>
</evidence>
<dbReference type="RefSeq" id="WP_367920536.1">
    <property type="nucleotide sequence ID" value="NZ_BAABAC010000033.1"/>
</dbReference>
<sequence>MKNRNRLLDAVQTPAILIGLVLLAAVVGATGDVTTARVATLALVSVVFVTGLSVFSGNSGVMSFGHVMFMAAGAYTTAYLTIPVPLKKTLFSSLPGWLSWLADVHSSFPVALVLGGLVAAVVGVVTAPVVARLSGLQSGIATLAMLLITYNILNSWTEVTRGSSSMIGIPRGTTTWWAFGIAALAVLVAWGYRCSRSGLQLRASREDFWAAQASGIAVGRHRATAWVLSAFLCGLSGALYAGFLTSFNVNGFFLTATFSFVVMIVLGGYLSLSGAVVGALAVSALQEVLRRFQDGQFTGGNELPAGVADLIVAAVLLVVLVKAPYGLMGVRELRLPRRRARLAARAGADARAEEPVGVS</sequence>
<accession>A0ABW3VXJ9</accession>
<evidence type="ECO:0000256" key="2">
    <source>
        <dbReference type="ARBA" id="ARBA00022475"/>
    </source>
</evidence>
<evidence type="ECO:0000256" key="3">
    <source>
        <dbReference type="ARBA" id="ARBA00022692"/>
    </source>
</evidence>
<feature type="transmembrane region" description="Helical" evidence="6">
    <location>
        <begin position="35"/>
        <end position="55"/>
    </location>
</feature>
<keyword evidence="3 6" id="KW-0812">Transmembrane</keyword>
<feature type="transmembrane region" description="Helical" evidence="6">
    <location>
        <begin position="138"/>
        <end position="156"/>
    </location>
</feature>
<keyword evidence="5 6" id="KW-0472">Membrane</keyword>
<evidence type="ECO:0000313" key="7">
    <source>
        <dbReference type="EMBL" id="MFD1247157.1"/>
    </source>
</evidence>
<dbReference type="InterPro" id="IPR001851">
    <property type="entry name" value="ABC_transp_permease"/>
</dbReference>
<dbReference type="PANTHER" id="PTHR30482">
    <property type="entry name" value="HIGH-AFFINITY BRANCHED-CHAIN AMINO ACID TRANSPORT SYSTEM PERMEASE"/>
    <property type="match status" value="1"/>
</dbReference>
<feature type="transmembrane region" description="Helical" evidence="6">
    <location>
        <begin position="253"/>
        <end position="282"/>
    </location>
</feature>
<dbReference type="Proteomes" id="UP001597229">
    <property type="component" value="Unassembled WGS sequence"/>
</dbReference>
<dbReference type="Pfam" id="PF02653">
    <property type="entry name" value="BPD_transp_2"/>
    <property type="match status" value="1"/>
</dbReference>
<reference evidence="8" key="1">
    <citation type="journal article" date="2019" name="Int. J. Syst. Evol. Microbiol.">
        <title>The Global Catalogue of Microorganisms (GCM) 10K type strain sequencing project: providing services to taxonomists for standard genome sequencing and annotation.</title>
        <authorList>
            <consortium name="The Broad Institute Genomics Platform"/>
            <consortium name="The Broad Institute Genome Sequencing Center for Infectious Disease"/>
            <person name="Wu L."/>
            <person name="Ma J."/>
        </authorList>
    </citation>
    <scope>NUCLEOTIDE SEQUENCE [LARGE SCALE GENOMIC DNA]</scope>
    <source>
        <strain evidence="8">CCUG 52478</strain>
    </source>
</reference>
<feature type="transmembrane region" description="Helical" evidence="6">
    <location>
        <begin position="176"/>
        <end position="192"/>
    </location>
</feature>
<feature type="transmembrane region" description="Helical" evidence="6">
    <location>
        <begin position="303"/>
        <end position="325"/>
    </location>
</feature>
<dbReference type="CDD" id="cd06581">
    <property type="entry name" value="TM_PBP1_LivM_like"/>
    <property type="match status" value="1"/>
</dbReference>
<feature type="transmembrane region" description="Helical" evidence="6">
    <location>
        <begin position="7"/>
        <end position="29"/>
    </location>
</feature>
<keyword evidence="8" id="KW-1185">Reference proteome</keyword>
<name>A0ABW3VXJ9_9ACTN</name>
<organism evidence="7 8">
    <name type="scientific">Nocardioides ginsengisoli</name>
    <dbReference type="NCBI Taxonomy" id="363868"/>
    <lineage>
        <taxon>Bacteria</taxon>
        <taxon>Bacillati</taxon>
        <taxon>Actinomycetota</taxon>
        <taxon>Actinomycetes</taxon>
        <taxon>Propionibacteriales</taxon>
        <taxon>Nocardioidaceae</taxon>
        <taxon>Nocardioides</taxon>
    </lineage>
</organism>
<gene>
    <name evidence="7" type="ORF">ACFQ3F_05100</name>
</gene>
<evidence type="ECO:0000256" key="4">
    <source>
        <dbReference type="ARBA" id="ARBA00022989"/>
    </source>
</evidence>
<evidence type="ECO:0000256" key="1">
    <source>
        <dbReference type="ARBA" id="ARBA00004651"/>
    </source>
</evidence>
<keyword evidence="2" id="KW-1003">Cell membrane</keyword>
<feature type="transmembrane region" description="Helical" evidence="6">
    <location>
        <begin position="225"/>
        <end position="247"/>
    </location>
</feature>
<dbReference type="InterPro" id="IPR043428">
    <property type="entry name" value="LivM-like"/>
</dbReference>
<protein>
    <submittedName>
        <fullName evidence="7">Branched-chain amino acid ABC transporter permease</fullName>
    </submittedName>
</protein>
<evidence type="ECO:0000313" key="8">
    <source>
        <dbReference type="Proteomes" id="UP001597229"/>
    </source>
</evidence>
<feature type="transmembrane region" description="Helical" evidence="6">
    <location>
        <begin position="106"/>
        <end position="131"/>
    </location>
</feature>
<comment type="caution">
    <text evidence="7">The sequence shown here is derived from an EMBL/GenBank/DDBJ whole genome shotgun (WGS) entry which is preliminary data.</text>
</comment>
<proteinExistence type="predicted"/>
<feature type="transmembrane region" description="Helical" evidence="6">
    <location>
        <begin position="67"/>
        <end position="86"/>
    </location>
</feature>
<dbReference type="PANTHER" id="PTHR30482:SF20">
    <property type="entry name" value="HIGH-AFFINITY BRANCHED-CHAIN AMINO ACID TRANSPORT SYSTEM PERMEASE PROTEIN LIVM"/>
    <property type="match status" value="1"/>
</dbReference>
<dbReference type="EMBL" id="JBHTLX010000006">
    <property type="protein sequence ID" value="MFD1247157.1"/>
    <property type="molecule type" value="Genomic_DNA"/>
</dbReference>
<keyword evidence="4 6" id="KW-1133">Transmembrane helix</keyword>